<feature type="non-terminal residue" evidence="1">
    <location>
        <position position="1"/>
    </location>
</feature>
<evidence type="ECO:0000313" key="1">
    <source>
        <dbReference type="EMBL" id="GAH94983.1"/>
    </source>
</evidence>
<protein>
    <submittedName>
        <fullName evidence="1">Uncharacterized protein</fullName>
    </submittedName>
</protein>
<comment type="caution">
    <text evidence="1">The sequence shown here is derived from an EMBL/GenBank/DDBJ whole genome shotgun (WGS) entry which is preliminary data.</text>
</comment>
<reference evidence="1" key="1">
    <citation type="journal article" date="2014" name="Front. Microbiol.">
        <title>High frequency of phylogenetically diverse reductive dehalogenase-homologous genes in deep subseafloor sedimentary metagenomes.</title>
        <authorList>
            <person name="Kawai M."/>
            <person name="Futagami T."/>
            <person name="Toyoda A."/>
            <person name="Takaki Y."/>
            <person name="Nishi S."/>
            <person name="Hori S."/>
            <person name="Arai W."/>
            <person name="Tsubouchi T."/>
            <person name="Morono Y."/>
            <person name="Uchiyama I."/>
            <person name="Ito T."/>
            <person name="Fujiyama A."/>
            <person name="Inagaki F."/>
            <person name="Takami H."/>
        </authorList>
    </citation>
    <scope>NUCLEOTIDE SEQUENCE</scope>
    <source>
        <strain evidence="1">Expedition CK06-06</strain>
    </source>
</reference>
<gene>
    <name evidence="1" type="ORF">S03H2_72926</name>
</gene>
<name>X1LLJ8_9ZZZZ</name>
<dbReference type="EMBL" id="BARU01049632">
    <property type="protein sequence ID" value="GAH94983.1"/>
    <property type="molecule type" value="Genomic_DNA"/>
</dbReference>
<proteinExistence type="predicted"/>
<feature type="non-terminal residue" evidence="1">
    <location>
        <position position="40"/>
    </location>
</feature>
<organism evidence="1">
    <name type="scientific">marine sediment metagenome</name>
    <dbReference type="NCBI Taxonomy" id="412755"/>
    <lineage>
        <taxon>unclassified sequences</taxon>
        <taxon>metagenomes</taxon>
        <taxon>ecological metagenomes</taxon>
    </lineage>
</organism>
<dbReference type="AlphaFoldDB" id="X1LLJ8"/>
<accession>X1LLJ8</accession>
<sequence length="40" mass="4436">GLLRDSLRLVRGGVWFLWCSGGDIERHDTLGRPDAPGEDL</sequence>